<gene>
    <name evidence="1" type="ORF">AFUS01_LOCUS34900</name>
</gene>
<organism evidence="1 2">
    <name type="scientific">Allacma fusca</name>
    <dbReference type="NCBI Taxonomy" id="39272"/>
    <lineage>
        <taxon>Eukaryota</taxon>
        <taxon>Metazoa</taxon>
        <taxon>Ecdysozoa</taxon>
        <taxon>Arthropoda</taxon>
        <taxon>Hexapoda</taxon>
        <taxon>Collembola</taxon>
        <taxon>Symphypleona</taxon>
        <taxon>Sminthuridae</taxon>
        <taxon>Allacma</taxon>
    </lineage>
</organism>
<proteinExistence type="predicted"/>
<keyword evidence="2" id="KW-1185">Reference proteome</keyword>
<dbReference type="EMBL" id="CAJVCH010533876">
    <property type="protein sequence ID" value="CAG7824758.1"/>
    <property type="molecule type" value="Genomic_DNA"/>
</dbReference>
<evidence type="ECO:0000313" key="1">
    <source>
        <dbReference type="EMBL" id="CAG7824758.1"/>
    </source>
</evidence>
<feature type="non-terminal residue" evidence="1">
    <location>
        <position position="1"/>
    </location>
</feature>
<dbReference type="Proteomes" id="UP000708208">
    <property type="component" value="Unassembled WGS sequence"/>
</dbReference>
<sequence>MDLGDSWFWIYIISINWASIAQRNPSRKADNPKWSSSQEMVCHSLVLTHQKYGACG</sequence>
<accession>A0A8J2PKT7</accession>
<comment type="caution">
    <text evidence="1">The sequence shown here is derived from an EMBL/GenBank/DDBJ whole genome shotgun (WGS) entry which is preliminary data.</text>
</comment>
<dbReference type="AlphaFoldDB" id="A0A8J2PKT7"/>
<name>A0A8J2PKT7_9HEXA</name>
<evidence type="ECO:0000313" key="2">
    <source>
        <dbReference type="Proteomes" id="UP000708208"/>
    </source>
</evidence>
<reference evidence="1" key="1">
    <citation type="submission" date="2021-06" db="EMBL/GenBank/DDBJ databases">
        <authorList>
            <person name="Hodson N. C."/>
            <person name="Mongue J. A."/>
            <person name="Jaron S. K."/>
        </authorList>
    </citation>
    <scope>NUCLEOTIDE SEQUENCE</scope>
</reference>
<protein>
    <submittedName>
        <fullName evidence="1">Uncharacterized protein</fullName>
    </submittedName>
</protein>